<dbReference type="CDD" id="cd00063">
    <property type="entry name" value="FN3"/>
    <property type="match status" value="1"/>
</dbReference>
<feature type="signal peptide" evidence="9">
    <location>
        <begin position="1"/>
        <end position="19"/>
    </location>
</feature>
<evidence type="ECO:0000259" key="10">
    <source>
        <dbReference type="PROSITE" id="PS50853"/>
    </source>
</evidence>
<dbReference type="GO" id="GO:0009897">
    <property type="term" value="C:external side of plasma membrane"/>
    <property type="evidence" value="ECO:0007669"/>
    <property type="project" value="TreeGrafter"/>
</dbReference>
<evidence type="ECO:0000256" key="6">
    <source>
        <dbReference type="ARBA" id="ARBA00023170"/>
    </source>
</evidence>
<dbReference type="Gene3D" id="2.60.40.10">
    <property type="entry name" value="Immunoglobulins"/>
    <property type="match status" value="2"/>
</dbReference>
<dbReference type="Pfam" id="PF21604">
    <property type="entry name" value="CRLF2_D1"/>
    <property type="match status" value="1"/>
</dbReference>
<feature type="transmembrane region" description="Helical" evidence="8">
    <location>
        <begin position="222"/>
        <end position="244"/>
    </location>
</feature>
<dbReference type="InterPro" id="IPR013783">
    <property type="entry name" value="Ig-like_fold"/>
</dbReference>
<proteinExistence type="predicted"/>
<evidence type="ECO:0000256" key="7">
    <source>
        <dbReference type="ARBA" id="ARBA00023180"/>
    </source>
</evidence>
<keyword evidence="7" id="KW-0325">Glycoprotein</keyword>
<dbReference type="InterPro" id="IPR048651">
    <property type="entry name" value="CRLF2-like_D1"/>
</dbReference>
<dbReference type="Ensembl" id="ENSOKIT00005107083.1">
    <property type="protein sequence ID" value="ENSOKIP00005099924.1"/>
    <property type="gene ID" value="ENSOKIG00005044015.1"/>
</dbReference>
<reference evidence="11" key="2">
    <citation type="submission" date="2025-09" db="UniProtKB">
        <authorList>
            <consortium name="Ensembl"/>
        </authorList>
    </citation>
    <scope>IDENTIFICATION</scope>
</reference>
<dbReference type="InterPro" id="IPR003961">
    <property type="entry name" value="FN3_dom"/>
</dbReference>
<sequence length="387" mass="44325">MKMVGSWLFLLVSLQGYEAPSTPNVNCLIINLDYVNCTWNEQGSPEVNYTFFHKRSIKRNMEECTTYLLEESYAVGCRLSYDNSDRFRTLTTKLVHQNNSYVQDHNLKSMVKLYPPVNLSVEMNKDPELNLYWNNSKNTLCIESEVRYRINSDKWKNSTPSKEQKYAVAFPLKNSRYEFQVRARVNDMCGESKFWSEWSQPIQWDSMKGNNITDISGSSMSVWKPVLSLVGTMTLFILACMLVYRERERLRFILIPIVPNPVKSLKDLLDKDTVEAWLHISEGVCFQSNFTELACPVREYSLVPQTGSVSESESNFSILTDQSDCLSTCSSSASTFPATSENEQAVDCLVWLPRKAPTLETVDNIIVELLICTKCVRATGDVFCWTC</sequence>
<dbReference type="PANTHER" id="PTHR23037:SF47">
    <property type="entry name" value="INTERLEUKIN 2 RECEPTOR SUBUNIT GAMMA"/>
    <property type="match status" value="1"/>
</dbReference>
<keyword evidence="5 8" id="KW-0472">Membrane</keyword>
<accession>A0A8C7KD14</accession>
<protein>
    <recommendedName>
        <fullName evidence="10">Fibronectin type-III domain-containing protein</fullName>
    </recommendedName>
</protein>
<comment type="subcellular location">
    <subcellularLocation>
        <location evidence="1">Membrane</location>
        <topology evidence="1">Single-pass type I membrane protein</topology>
    </subcellularLocation>
</comment>
<evidence type="ECO:0000256" key="5">
    <source>
        <dbReference type="ARBA" id="ARBA00023136"/>
    </source>
</evidence>
<evidence type="ECO:0000256" key="1">
    <source>
        <dbReference type="ARBA" id="ARBA00004479"/>
    </source>
</evidence>
<dbReference type="GeneTree" id="ENSGT00940000164309"/>
<keyword evidence="2 8" id="KW-0812">Transmembrane</keyword>
<dbReference type="SUPFAM" id="SSF49265">
    <property type="entry name" value="Fibronectin type III"/>
    <property type="match status" value="2"/>
</dbReference>
<evidence type="ECO:0000256" key="4">
    <source>
        <dbReference type="ARBA" id="ARBA00022989"/>
    </source>
</evidence>
<dbReference type="InterPro" id="IPR036116">
    <property type="entry name" value="FN3_sf"/>
</dbReference>
<keyword evidence="12" id="KW-1185">Reference proteome</keyword>
<dbReference type="GO" id="GO:0004896">
    <property type="term" value="F:cytokine receptor activity"/>
    <property type="evidence" value="ECO:0007669"/>
    <property type="project" value="TreeGrafter"/>
</dbReference>
<dbReference type="Proteomes" id="UP000694557">
    <property type="component" value="Unassembled WGS sequence"/>
</dbReference>
<evidence type="ECO:0000256" key="2">
    <source>
        <dbReference type="ARBA" id="ARBA00022692"/>
    </source>
</evidence>
<keyword evidence="6" id="KW-0675">Receptor</keyword>
<feature type="chain" id="PRO_5034205849" description="Fibronectin type-III domain-containing protein" evidence="9">
    <location>
        <begin position="20"/>
        <end position="387"/>
    </location>
</feature>
<evidence type="ECO:0000256" key="3">
    <source>
        <dbReference type="ARBA" id="ARBA00022729"/>
    </source>
</evidence>
<name>A0A8C7KD14_ONCKI</name>
<evidence type="ECO:0000256" key="9">
    <source>
        <dbReference type="SAM" id="SignalP"/>
    </source>
</evidence>
<keyword evidence="3 9" id="KW-0732">Signal</keyword>
<dbReference type="PANTHER" id="PTHR23037">
    <property type="entry name" value="CYTOKINE RECEPTOR"/>
    <property type="match status" value="1"/>
</dbReference>
<keyword evidence="4 8" id="KW-1133">Transmembrane helix</keyword>
<gene>
    <name evidence="11" type="primary">LOC109874333</name>
</gene>
<evidence type="ECO:0000313" key="11">
    <source>
        <dbReference type="Ensembl" id="ENSOKIP00005099924.1"/>
    </source>
</evidence>
<dbReference type="AlphaFoldDB" id="A0A8C7KD14"/>
<dbReference type="PROSITE" id="PS50853">
    <property type="entry name" value="FN3"/>
    <property type="match status" value="1"/>
</dbReference>
<dbReference type="FunFam" id="2.60.40.10:FF:000754">
    <property type="entry name" value="Cytokine receptor common subunit gamma"/>
    <property type="match status" value="1"/>
</dbReference>
<organism evidence="11 12">
    <name type="scientific">Oncorhynchus kisutch</name>
    <name type="common">Coho salmon</name>
    <name type="synonym">Salmo kisutch</name>
    <dbReference type="NCBI Taxonomy" id="8019"/>
    <lineage>
        <taxon>Eukaryota</taxon>
        <taxon>Metazoa</taxon>
        <taxon>Chordata</taxon>
        <taxon>Craniata</taxon>
        <taxon>Vertebrata</taxon>
        <taxon>Euteleostomi</taxon>
        <taxon>Actinopterygii</taxon>
        <taxon>Neopterygii</taxon>
        <taxon>Teleostei</taxon>
        <taxon>Protacanthopterygii</taxon>
        <taxon>Salmoniformes</taxon>
        <taxon>Salmonidae</taxon>
        <taxon>Salmoninae</taxon>
        <taxon>Oncorhynchus</taxon>
    </lineage>
</organism>
<evidence type="ECO:0000256" key="8">
    <source>
        <dbReference type="SAM" id="Phobius"/>
    </source>
</evidence>
<feature type="domain" description="Fibronectin type-III" evidence="10">
    <location>
        <begin position="115"/>
        <end position="209"/>
    </location>
</feature>
<evidence type="ECO:0000313" key="12">
    <source>
        <dbReference type="Proteomes" id="UP000694557"/>
    </source>
</evidence>
<reference evidence="11" key="1">
    <citation type="submission" date="2025-08" db="UniProtKB">
        <authorList>
            <consortium name="Ensembl"/>
        </authorList>
    </citation>
    <scope>IDENTIFICATION</scope>
</reference>